<dbReference type="AlphaFoldDB" id="A0A1Y6CH44"/>
<evidence type="ECO:0000313" key="8">
    <source>
        <dbReference type="Proteomes" id="UP000192907"/>
    </source>
</evidence>
<organism evidence="7 8">
    <name type="scientific">Pseudobacteriovorax antillogorgiicola</name>
    <dbReference type="NCBI Taxonomy" id="1513793"/>
    <lineage>
        <taxon>Bacteria</taxon>
        <taxon>Pseudomonadati</taxon>
        <taxon>Bdellovibrionota</taxon>
        <taxon>Oligoflexia</taxon>
        <taxon>Oligoflexales</taxon>
        <taxon>Pseudobacteriovoracaceae</taxon>
        <taxon>Pseudobacteriovorax</taxon>
    </lineage>
</organism>
<name>A0A1Y6CH44_9BACT</name>
<feature type="transmembrane region" description="Helical" evidence="6">
    <location>
        <begin position="7"/>
        <end position="26"/>
    </location>
</feature>
<keyword evidence="4 6" id="KW-1133">Transmembrane helix</keyword>
<gene>
    <name evidence="7" type="ORF">SAMN06296036_11731</name>
</gene>
<evidence type="ECO:0000256" key="1">
    <source>
        <dbReference type="ARBA" id="ARBA00004141"/>
    </source>
</evidence>
<feature type="transmembrane region" description="Helical" evidence="6">
    <location>
        <begin position="97"/>
        <end position="121"/>
    </location>
</feature>
<dbReference type="PANTHER" id="PTHR43461:SF1">
    <property type="entry name" value="TRANSMEMBRANE PROTEIN 256"/>
    <property type="match status" value="1"/>
</dbReference>
<evidence type="ECO:0000256" key="5">
    <source>
        <dbReference type="ARBA" id="ARBA00023136"/>
    </source>
</evidence>
<dbReference type="Pfam" id="PF04241">
    <property type="entry name" value="DUF423"/>
    <property type="match status" value="1"/>
</dbReference>
<dbReference type="EMBL" id="FWZT01000017">
    <property type="protein sequence ID" value="SMF54677.1"/>
    <property type="molecule type" value="Genomic_DNA"/>
</dbReference>
<evidence type="ECO:0000256" key="3">
    <source>
        <dbReference type="ARBA" id="ARBA00022692"/>
    </source>
</evidence>
<accession>A0A1Y6CH44</accession>
<reference evidence="8" key="1">
    <citation type="submission" date="2017-04" db="EMBL/GenBank/DDBJ databases">
        <authorList>
            <person name="Varghese N."/>
            <person name="Submissions S."/>
        </authorList>
    </citation>
    <scope>NUCLEOTIDE SEQUENCE [LARGE SCALE GENOMIC DNA]</scope>
    <source>
        <strain evidence="8">RKEM611</strain>
    </source>
</reference>
<comment type="subcellular location">
    <subcellularLocation>
        <location evidence="1">Membrane</location>
        <topology evidence="1">Multi-pass membrane protein</topology>
    </subcellularLocation>
</comment>
<feature type="transmembrane region" description="Helical" evidence="6">
    <location>
        <begin position="46"/>
        <end position="64"/>
    </location>
</feature>
<evidence type="ECO:0000256" key="2">
    <source>
        <dbReference type="ARBA" id="ARBA00009694"/>
    </source>
</evidence>
<proteinExistence type="inferred from homology"/>
<sequence>MTWLNSVGIGAIFGALGVGLGAFAAHGLKARLSDYALGVFETAVRYQMYHALALIAVGLLASRIESNLVRIASYSFIIGTIIFSGSLYTLALTGIKWLGAITPIGGLAFIVGWICFALAAFRVSP</sequence>
<evidence type="ECO:0000313" key="7">
    <source>
        <dbReference type="EMBL" id="SMF54677.1"/>
    </source>
</evidence>
<feature type="transmembrane region" description="Helical" evidence="6">
    <location>
        <begin position="71"/>
        <end position="91"/>
    </location>
</feature>
<dbReference type="RefSeq" id="WP_132322160.1">
    <property type="nucleotide sequence ID" value="NZ_FWZT01000017.1"/>
</dbReference>
<dbReference type="OrthoDB" id="9802121at2"/>
<keyword evidence="5 6" id="KW-0472">Membrane</keyword>
<dbReference type="InterPro" id="IPR006696">
    <property type="entry name" value="DUF423"/>
</dbReference>
<dbReference type="GO" id="GO:0005886">
    <property type="term" value="C:plasma membrane"/>
    <property type="evidence" value="ECO:0007669"/>
    <property type="project" value="TreeGrafter"/>
</dbReference>
<evidence type="ECO:0000256" key="4">
    <source>
        <dbReference type="ARBA" id="ARBA00022989"/>
    </source>
</evidence>
<keyword evidence="8" id="KW-1185">Reference proteome</keyword>
<comment type="similarity">
    <text evidence="2">Belongs to the UPF0382 family.</text>
</comment>
<protein>
    <submittedName>
        <fullName evidence="7">Uncharacterized membrane protein YgdD, TMEM256/DUF423 family</fullName>
    </submittedName>
</protein>
<dbReference type="Proteomes" id="UP000192907">
    <property type="component" value="Unassembled WGS sequence"/>
</dbReference>
<dbReference type="STRING" id="1513793.SAMN06296036_11731"/>
<keyword evidence="3 6" id="KW-0812">Transmembrane</keyword>
<dbReference type="PANTHER" id="PTHR43461">
    <property type="entry name" value="TRANSMEMBRANE PROTEIN 256"/>
    <property type="match status" value="1"/>
</dbReference>
<evidence type="ECO:0000256" key="6">
    <source>
        <dbReference type="SAM" id="Phobius"/>
    </source>
</evidence>